<dbReference type="AlphaFoldDB" id="A0A151WP48"/>
<evidence type="ECO:0000313" key="2">
    <source>
        <dbReference type="Proteomes" id="UP000075809"/>
    </source>
</evidence>
<protein>
    <submittedName>
        <fullName evidence="1">Uncharacterized protein</fullName>
    </submittedName>
</protein>
<dbReference type="EMBL" id="KQ982887">
    <property type="protein sequence ID" value="KYQ49646.1"/>
    <property type="molecule type" value="Genomic_DNA"/>
</dbReference>
<gene>
    <name evidence="1" type="ORF">ALC60_11279</name>
</gene>
<name>A0A151WP48_9HYME</name>
<sequence length="301" mass="34728">MEEEQFLLVLPSNSSMRHFPNNTTSSFITELPHSIVLHGQWEVALSEIQFPCTFLHVRHNENMIRFVDVKPDEEASGPFTAKEVAFPNGIYSDIHEVIEAINTACTKAESHFYFEQQKATGGKVCISVNCDEKCKMLHHINFSDNLLRMLGFSSAISTKHAFYSNLTIRKPNSNETQEKTFLTHGFNKETGRRQADGYWSSEPCSLWRAIPDKMFVYCDICESYITGDVRTPFLRVVPIEIRSHNYAFGANLVKHFSFPNYIPLRRTNFRTIEIDIRDHLGQKIPFEFGTLTVILHFKHKQ</sequence>
<evidence type="ECO:0000313" key="1">
    <source>
        <dbReference type="EMBL" id="KYQ49646.1"/>
    </source>
</evidence>
<keyword evidence="2" id="KW-1185">Reference proteome</keyword>
<accession>A0A151WP48</accession>
<organism evidence="1 2">
    <name type="scientific">Mycetomoellerius zeteki</name>
    <dbReference type="NCBI Taxonomy" id="64791"/>
    <lineage>
        <taxon>Eukaryota</taxon>
        <taxon>Metazoa</taxon>
        <taxon>Ecdysozoa</taxon>
        <taxon>Arthropoda</taxon>
        <taxon>Hexapoda</taxon>
        <taxon>Insecta</taxon>
        <taxon>Pterygota</taxon>
        <taxon>Neoptera</taxon>
        <taxon>Endopterygota</taxon>
        <taxon>Hymenoptera</taxon>
        <taxon>Apocrita</taxon>
        <taxon>Aculeata</taxon>
        <taxon>Formicoidea</taxon>
        <taxon>Formicidae</taxon>
        <taxon>Myrmicinae</taxon>
        <taxon>Mycetomoellerius</taxon>
    </lineage>
</organism>
<reference evidence="1 2" key="1">
    <citation type="submission" date="2015-09" db="EMBL/GenBank/DDBJ databases">
        <title>Trachymyrmex zeteki WGS genome.</title>
        <authorList>
            <person name="Nygaard S."/>
            <person name="Hu H."/>
            <person name="Boomsma J."/>
            <person name="Zhang G."/>
        </authorList>
    </citation>
    <scope>NUCLEOTIDE SEQUENCE [LARGE SCALE GENOMIC DNA]</scope>
    <source>
        <strain evidence="1">Tzet28-1</strain>
        <tissue evidence="1">Whole body</tissue>
    </source>
</reference>
<dbReference type="Proteomes" id="UP000075809">
    <property type="component" value="Unassembled WGS sequence"/>
</dbReference>
<proteinExistence type="predicted"/>